<evidence type="ECO:0000313" key="4">
    <source>
        <dbReference type="Proteomes" id="UP001642484"/>
    </source>
</evidence>
<accession>A0ABP0LHJ5</accession>
<keyword evidence="2" id="KW-0472">Membrane</keyword>
<protein>
    <submittedName>
        <fullName evidence="3">Uncharacterized protein</fullName>
    </submittedName>
</protein>
<dbReference type="PANTHER" id="PTHR11319:SF35">
    <property type="entry name" value="OUTER MEMBRANE PROTEIN PMPC-RELATED"/>
    <property type="match status" value="1"/>
</dbReference>
<feature type="compositionally biased region" description="Polar residues" evidence="1">
    <location>
        <begin position="1767"/>
        <end position="1783"/>
    </location>
</feature>
<evidence type="ECO:0000256" key="2">
    <source>
        <dbReference type="SAM" id="Phobius"/>
    </source>
</evidence>
<feature type="region of interest" description="Disordered" evidence="1">
    <location>
        <begin position="1761"/>
        <end position="1783"/>
    </location>
</feature>
<dbReference type="Gene3D" id="2.10.50.10">
    <property type="entry name" value="Tumor Necrosis Factor Receptor, subunit A, domain 2"/>
    <property type="match status" value="1"/>
</dbReference>
<dbReference type="Proteomes" id="UP001642484">
    <property type="component" value="Unassembled WGS sequence"/>
</dbReference>
<feature type="transmembrane region" description="Helical" evidence="2">
    <location>
        <begin position="1077"/>
        <end position="1096"/>
    </location>
</feature>
<feature type="transmembrane region" description="Helical" evidence="2">
    <location>
        <begin position="1156"/>
        <end position="1180"/>
    </location>
</feature>
<feature type="transmembrane region" description="Helical" evidence="2">
    <location>
        <begin position="1405"/>
        <end position="1425"/>
    </location>
</feature>
<keyword evidence="2" id="KW-1133">Transmembrane helix</keyword>
<dbReference type="EMBL" id="CAXAMN010012224">
    <property type="protein sequence ID" value="CAK9037584.1"/>
    <property type="molecule type" value="Genomic_DNA"/>
</dbReference>
<proteinExistence type="predicted"/>
<evidence type="ECO:0000256" key="1">
    <source>
        <dbReference type="SAM" id="MobiDB-lite"/>
    </source>
</evidence>
<feature type="transmembrane region" description="Helical" evidence="2">
    <location>
        <begin position="1431"/>
        <end position="1451"/>
    </location>
</feature>
<dbReference type="CDD" id="cd00185">
    <property type="entry name" value="TNFRSF"/>
    <property type="match status" value="1"/>
</dbReference>
<gene>
    <name evidence="3" type="ORF">CCMP2556_LOCUS20720</name>
</gene>
<sequence length="1783" mass="197449">MPREPWYDFELGLEHGGQMKPGQKPEKASPLVSWSFLVSTPAAELLRPAEVVELGTEHLSFTVLWSASVDFRCQASSGSVAPVQSEWQLAARQVPGVVKIDGLVPETSYEIQCMARLQDEPTVLSTWLPAGSLVTLKDLDVDLTLLYLRVQPLCASKPIEAYDVQVQPALQSGRANYTVALPNADFIALNCTEQEASWHLSLVSEARSKYASQAVAASSHNGSEAVLTLPEEEVLVTETFTVTVTAGCGCSLKVYQIQVFGLRLRFELAKPQVTKANGDAVNISEVDDGHRLQVVVTYNNDALPAELWNDLILYLGPFPQATLAAPRADLQEDPLSQVYVLLTTISGAGKDLPLELRLGGALVGQAAESISFAAPFVNCISTVGYGQCTVEELENNEVFVGTLGETMLYVKGQGFGSNELLASSSLMRISVTQLYNTTELCEESGWVSYTEMWCRLAPKGASPLVMLLLGPMDETQLLVVPWKIRYKAPVIQNFSKPILQIVDGGQLFIIGQNFPDFQDDNGVVGYESGRRLESERSVTARELQGISTSEVCTSLIRVNQTHLLCEMKPRIDLTPAKCRDVDIVVAWGDLTTEMQTVPLKLPEPEIQAVEDMTPGRPLPIEVGDLTYRLDGINFGTPENGRMQVLVGDRSCEVTIRADQQLFCVMNGPLRDDLLELYPDPPENASTGAIDVVVPISVWVTLGSSSTESSEDCKPIAANWSTHEVHLKSCLAGSMRQSFRSESCVPCMPGWYTPVPGPFLRCQSCPEGSYAFQSASTVCLDCPDGRMTPRNATASPLDCACRPGRFLPLAERRSEVRLVQQVERGEANALENYQLGACSSCPTGATCRGGLEPPVAQPGWWLMPNEVPVRCTMRGCLGNNTCGRGYDQRTRCETCTEQFYVDLPESSCRECESWAVMFGAIYGSLSFLFLFGCVFPFFSWKARVALDPARGVAPPKLCFGLFHCCLKRYAARKQLVTAEYVDMSLYYDKWWSCTRRVLQRFECFYHTPARRLVQGAELQPVVNITINHLQIFFLIANIGYAHWPERIKDILNFGLLMVNSVESLRPSCVAPIGSEGRWYIFFFLPYALYASGIFFVICRQPNRRQRRRIILMISGGFLLYLSPLHLLSASMIFDCVDSAGQLVLDADRGIACWVDPAWYRMFGVAVGGFVFLFIVLSFVALSVYRTYMWYRTAEVGMIPPKSVFFTWWWLSGLRGVSLKHRAAIQGYKVHLDLPKDVTEVADVSSLCDDLLIQNVGNLKSGIERLNEYLQGFRVDDAKDTITRPWRLRGQEVFCEHCQGCGKSMHEKHMHGRTLCGLCSPPHSHHSDRADRASGALLIRSRLREAAYNRLTIRLEHLLMQLRTMSSFSDTQISLKDLLSFTWELIVLVHKTALGLTRLLNTHDSQLGLQLSLLLCIGFLVLSLVVWPYRHNGLNILDSFYAALSVLCVYALIQLEHYNSDQTFFNVFVLLVAASSLLALVMVPLCWCFFALWSSAFSETYYVLATKEVQGSLWRGPSSPRGPPAEESESTALAIPSGKKAFTSILTRVVSSPEELLPDEPIAAQWCFRIPLEKDSTSQRVDLTLQQGIAITVRDPAMLLQILNAEGADVDFQGKWGLPMLPPMRLRRGGDLPGLLRISVPCSDQKLLRSTLKQLNALGEEKPKHQHEHNDRFSIDTEISPRSGRSSVLSTQLFDGDGTPESEMAPRLSTVTTNTQATQATQASVVTQKPSPSNGYKIKALTRPAKIGGRLVPAGAQIEKIRYVPPGSGSETGTEHWSSPAVKST</sequence>
<comment type="caution">
    <text evidence="3">The sequence shown here is derived from an EMBL/GenBank/DDBJ whole genome shotgun (WGS) entry which is preliminary data.</text>
</comment>
<feature type="transmembrane region" description="Helical" evidence="2">
    <location>
        <begin position="913"/>
        <end position="937"/>
    </location>
</feature>
<organism evidence="3 4">
    <name type="scientific">Durusdinium trenchii</name>
    <dbReference type="NCBI Taxonomy" id="1381693"/>
    <lineage>
        <taxon>Eukaryota</taxon>
        <taxon>Sar</taxon>
        <taxon>Alveolata</taxon>
        <taxon>Dinophyceae</taxon>
        <taxon>Suessiales</taxon>
        <taxon>Symbiodiniaceae</taxon>
        <taxon>Durusdinium</taxon>
    </lineage>
</organism>
<evidence type="ECO:0000313" key="3">
    <source>
        <dbReference type="EMBL" id="CAK9037584.1"/>
    </source>
</evidence>
<keyword evidence="2" id="KW-0812">Transmembrane</keyword>
<keyword evidence="4" id="KW-1185">Reference proteome</keyword>
<reference evidence="3 4" key="1">
    <citation type="submission" date="2024-02" db="EMBL/GenBank/DDBJ databases">
        <authorList>
            <person name="Chen Y."/>
            <person name="Shah S."/>
            <person name="Dougan E. K."/>
            <person name="Thang M."/>
            <person name="Chan C."/>
        </authorList>
    </citation>
    <scope>NUCLEOTIDE SEQUENCE [LARGE SCALE GENOMIC DNA]</scope>
</reference>
<feature type="transmembrane region" description="Helical" evidence="2">
    <location>
        <begin position="1020"/>
        <end position="1042"/>
    </location>
</feature>
<name>A0ABP0LHJ5_9DINO</name>
<feature type="transmembrane region" description="Helical" evidence="2">
    <location>
        <begin position="1108"/>
        <end position="1132"/>
    </location>
</feature>
<feature type="transmembrane region" description="Helical" evidence="2">
    <location>
        <begin position="1463"/>
        <end position="1491"/>
    </location>
</feature>
<dbReference type="PANTHER" id="PTHR11319">
    <property type="entry name" value="G PROTEIN-COUPLED RECEPTOR-RELATED"/>
    <property type="match status" value="1"/>
</dbReference>
<dbReference type="SMART" id="SM01411">
    <property type="entry name" value="Ephrin_rec_like"/>
    <property type="match status" value="1"/>
</dbReference>